<evidence type="ECO:0000256" key="1">
    <source>
        <dbReference type="SAM" id="SignalP"/>
    </source>
</evidence>
<sequence length="64" mass="6919">MKIIAFLLLVVLAFVSAVPQRTVIQKTVIVRPGPSFGPGPFGRPPPRPFGRPTVVQKTVVIRNG</sequence>
<reference evidence="4" key="2">
    <citation type="submission" date="2019-09" db="UniProtKB">
        <authorList>
            <consortium name="WormBaseParasite"/>
        </authorList>
    </citation>
    <scope>IDENTIFICATION</scope>
</reference>
<organism evidence="3 4">
    <name type="scientific">Heligmosomoides polygyrus</name>
    <name type="common">Parasitic roundworm</name>
    <dbReference type="NCBI Taxonomy" id="6339"/>
    <lineage>
        <taxon>Eukaryota</taxon>
        <taxon>Metazoa</taxon>
        <taxon>Ecdysozoa</taxon>
        <taxon>Nematoda</taxon>
        <taxon>Chromadorea</taxon>
        <taxon>Rhabditida</taxon>
        <taxon>Rhabditina</taxon>
        <taxon>Rhabditomorpha</taxon>
        <taxon>Strongyloidea</taxon>
        <taxon>Heligmosomidae</taxon>
        <taxon>Heligmosomoides</taxon>
    </lineage>
</organism>
<dbReference type="AlphaFoldDB" id="A0A183F5I0"/>
<feature type="signal peptide" evidence="1">
    <location>
        <begin position="1"/>
        <end position="17"/>
    </location>
</feature>
<gene>
    <name evidence="2" type="ORF">HPBE_LOCUS1423</name>
</gene>
<dbReference type="Proteomes" id="UP000050761">
    <property type="component" value="Unassembled WGS sequence"/>
</dbReference>
<proteinExistence type="predicted"/>
<dbReference type="EMBL" id="UZAH01001556">
    <property type="protein sequence ID" value="VDO19805.1"/>
    <property type="molecule type" value="Genomic_DNA"/>
</dbReference>
<evidence type="ECO:0000313" key="3">
    <source>
        <dbReference type="Proteomes" id="UP000050761"/>
    </source>
</evidence>
<evidence type="ECO:0000313" key="4">
    <source>
        <dbReference type="WBParaSite" id="HPBE_0000142201-mRNA-1"/>
    </source>
</evidence>
<dbReference type="WBParaSite" id="HPBE_0000142201-mRNA-1">
    <property type="protein sequence ID" value="HPBE_0000142201-mRNA-1"/>
    <property type="gene ID" value="HPBE_0000142201"/>
</dbReference>
<accession>A0A3P7X1Y4</accession>
<keyword evidence="1" id="KW-0732">Signal</keyword>
<accession>A0A183F5I0</accession>
<reference evidence="2 3" key="1">
    <citation type="submission" date="2018-11" db="EMBL/GenBank/DDBJ databases">
        <authorList>
            <consortium name="Pathogen Informatics"/>
        </authorList>
    </citation>
    <scope>NUCLEOTIDE SEQUENCE [LARGE SCALE GENOMIC DNA]</scope>
</reference>
<protein>
    <submittedName>
        <fullName evidence="4">Abaecin</fullName>
    </submittedName>
</protein>
<keyword evidence="3" id="KW-1185">Reference proteome</keyword>
<evidence type="ECO:0000313" key="2">
    <source>
        <dbReference type="EMBL" id="VDO19805.1"/>
    </source>
</evidence>
<feature type="chain" id="PRO_5044551263" evidence="1">
    <location>
        <begin position="18"/>
        <end position="64"/>
    </location>
</feature>
<name>A0A183F5I0_HELPZ</name>